<evidence type="ECO:0000256" key="1">
    <source>
        <dbReference type="SAM" id="Phobius"/>
    </source>
</evidence>
<feature type="transmembrane region" description="Helical" evidence="1">
    <location>
        <begin position="53"/>
        <end position="70"/>
    </location>
</feature>
<organism evidence="2 3">
    <name type="scientific">Rubripirellula amarantea</name>
    <dbReference type="NCBI Taxonomy" id="2527999"/>
    <lineage>
        <taxon>Bacteria</taxon>
        <taxon>Pseudomonadati</taxon>
        <taxon>Planctomycetota</taxon>
        <taxon>Planctomycetia</taxon>
        <taxon>Pirellulales</taxon>
        <taxon>Pirellulaceae</taxon>
        <taxon>Rubripirellula</taxon>
    </lineage>
</organism>
<feature type="transmembrane region" description="Helical" evidence="1">
    <location>
        <begin position="76"/>
        <end position="95"/>
    </location>
</feature>
<sequence length="127" mass="14111">MNPYSPPSSAGRNTLHDCPVCGSQVGFIRYAFPLGHCQTCGNYLTIRNWNRKSWIWLCAGCVMLVVPIFARGMGWIAFTPPVGFMVIGFVVAVILNDRIFGRLVPAVCWGWFALHDDDRLASTSNDT</sequence>
<proteinExistence type="predicted"/>
<gene>
    <name evidence="2" type="ORF">Pla22_35050</name>
</gene>
<keyword evidence="3" id="KW-1185">Reference proteome</keyword>
<evidence type="ECO:0000313" key="3">
    <source>
        <dbReference type="Proteomes" id="UP000316598"/>
    </source>
</evidence>
<protein>
    <recommendedName>
        <fullName evidence="4">DUF983 domain-containing protein</fullName>
    </recommendedName>
</protein>
<dbReference type="Proteomes" id="UP000316598">
    <property type="component" value="Unassembled WGS sequence"/>
</dbReference>
<dbReference type="OrthoDB" id="289380at2"/>
<dbReference type="EMBL" id="SJPI01000002">
    <property type="protein sequence ID" value="TWT50762.1"/>
    <property type="molecule type" value="Genomic_DNA"/>
</dbReference>
<keyword evidence="1" id="KW-1133">Transmembrane helix</keyword>
<keyword evidence="1" id="KW-0472">Membrane</keyword>
<accession>A0A5C5WLV3</accession>
<reference evidence="2 3" key="1">
    <citation type="submission" date="2019-02" db="EMBL/GenBank/DDBJ databases">
        <title>Deep-cultivation of Planctomycetes and their phenomic and genomic characterization uncovers novel biology.</title>
        <authorList>
            <person name="Wiegand S."/>
            <person name="Jogler M."/>
            <person name="Boedeker C."/>
            <person name="Pinto D."/>
            <person name="Vollmers J."/>
            <person name="Rivas-Marin E."/>
            <person name="Kohn T."/>
            <person name="Peeters S.H."/>
            <person name="Heuer A."/>
            <person name="Rast P."/>
            <person name="Oberbeckmann S."/>
            <person name="Bunk B."/>
            <person name="Jeske O."/>
            <person name="Meyerdierks A."/>
            <person name="Storesund J.E."/>
            <person name="Kallscheuer N."/>
            <person name="Luecker S."/>
            <person name="Lage O.M."/>
            <person name="Pohl T."/>
            <person name="Merkel B.J."/>
            <person name="Hornburger P."/>
            <person name="Mueller R.-W."/>
            <person name="Bruemmer F."/>
            <person name="Labrenz M."/>
            <person name="Spormann A.M."/>
            <person name="Op Den Camp H."/>
            <person name="Overmann J."/>
            <person name="Amann R."/>
            <person name="Jetten M.S.M."/>
            <person name="Mascher T."/>
            <person name="Medema M.H."/>
            <person name="Devos D.P."/>
            <person name="Kaster A.-K."/>
            <person name="Ovreas L."/>
            <person name="Rohde M."/>
            <person name="Galperin M.Y."/>
            <person name="Jogler C."/>
        </authorList>
    </citation>
    <scope>NUCLEOTIDE SEQUENCE [LARGE SCALE GENOMIC DNA]</scope>
    <source>
        <strain evidence="2 3">Pla22</strain>
    </source>
</reference>
<comment type="caution">
    <text evidence="2">The sequence shown here is derived from an EMBL/GenBank/DDBJ whole genome shotgun (WGS) entry which is preliminary data.</text>
</comment>
<evidence type="ECO:0008006" key="4">
    <source>
        <dbReference type="Google" id="ProtNLM"/>
    </source>
</evidence>
<dbReference type="RefSeq" id="WP_146515936.1">
    <property type="nucleotide sequence ID" value="NZ_SJPI01000002.1"/>
</dbReference>
<name>A0A5C5WLV3_9BACT</name>
<evidence type="ECO:0000313" key="2">
    <source>
        <dbReference type="EMBL" id="TWT50762.1"/>
    </source>
</evidence>
<dbReference type="AlphaFoldDB" id="A0A5C5WLV3"/>
<keyword evidence="1" id="KW-0812">Transmembrane</keyword>